<evidence type="ECO:0000259" key="4">
    <source>
        <dbReference type="Pfam" id="PF04536"/>
    </source>
</evidence>
<keyword evidence="3" id="KW-0732">Signal</keyword>
<dbReference type="Proteomes" id="UP000631576">
    <property type="component" value="Unassembled WGS sequence"/>
</dbReference>
<keyword evidence="2" id="KW-0812">Transmembrane</keyword>
<evidence type="ECO:0000313" key="5">
    <source>
        <dbReference type="EMBL" id="MBC5684627.1"/>
    </source>
</evidence>
<feature type="region of interest" description="Disordered" evidence="1">
    <location>
        <begin position="244"/>
        <end position="272"/>
    </location>
</feature>
<sequence length="272" mass="29815">MMKIRTKRILLSFLSLLLLLMPIAVKAESTDDMYYVKDEANLMSEEEQKELETKLSTISDYWGEDVVVLTVNSLEGKTAEAYADDYYDMNGYGVSGRNGGILLLVAMDDRKWHMSTGGECISIFTDAGLNYMQEQFKPSLSEGDYAEAFNTFADLCDDFMAQAEIGEPYDTGNLPKEPLSILWYIGAVAAAFLLAFIWGSIEKGKLITVRESQTASDYAVAGSLNVYNSHDQMVRTYVTQRALPKEDSSSSSGSSTHTSSSGSSHGGCGGSF</sequence>
<accession>A0ABR7GB22</accession>
<dbReference type="Pfam" id="PF04536">
    <property type="entry name" value="TPM_phosphatase"/>
    <property type="match status" value="1"/>
</dbReference>
<evidence type="ECO:0000256" key="1">
    <source>
        <dbReference type="SAM" id="MobiDB-lite"/>
    </source>
</evidence>
<dbReference type="PANTHER" id="PTHR30373:SF2">
    <property type="entry name" value="UPF0603 PROTEIN YGCG"/>
    <property type="match status" value="1"/>
</dbReference>
<dbReference type="InterPro" id="IPR007621">
    <property type="entry name" value="TPM_dom"/>
</dbReference>
<dbReference type="EMBL" id="JACOPE010000001">
    <property type="protein sequence ID" value="MBC5684627.1"/>
    <property type="molecule type" value="Genomic_DNA"/>
</dbReference>
<keyword evidence="2" id="KW-0472">Membrane</keyword>
<evidence type="ECO:0000313" key="6">
    <source>
        <dbReference type="Proteomes" id="UP000631576"/>
    </source>
</evidence>
<feature type="signal peptide" evidence="3">
    <location>
        <begin position="1"/>
        <end position="27"/>
    </location>
</feature>
<comment type="caution">
    <text evidence="5">The sequence shown here is derived from an EMBL/GenBank/DDBJ whole genome shotgun (WGS) entry which is preliminary data.</text>
</comment>
<keyword evidence="6" id="KW-1185">Reference proteome</keyword>
<keyword evidence="2" id="KW-1133">Transmembrane helix</keyword>
<organism evidence="5 6">
    <name type="scientific">Ruminococcus hominis</name>
    <dbReference type="NCBI Taxonomy" id="2763065"/>
    <lineage>
        <taxon>Bacteria</taxon>
        <taxon>Bacillati</taxon>
        <taxon>Bacillota</taxon>
        <taxon>Clostridia</taxon>
        <taxon>Eubacteriales</taxon>
        <taxon>Oscillospiraceae</taxon>
        <taxon>Ruminococcus</taxon>
    </lineage>
</organism>
<feature type="chain" id="PRO_5046029133" evidence="3">
    <location>
        <begin position="28"/>
        <end position="272"/>
    </location>
</feature>
<dbReference type="Gene3D" id="3.10.310.50">
    <property type="match status" value="1"/>
</dbReference>
<feature type="transmembrane region" description="Helical" evidence="2">
    <location>
        <begin position="181"/>
        <end position="201"/>
    </location>
</feature>
<reference evidence="5 6" key="1">
    <citation type="submission" date="2020-08" db="EMBL/GenBank/DDBJ databases">
        <title>Genome public.</title>
        <authorList>
            <person name="Liu C."/>
            <person name="Sun Q."/>
        </authorList>
    </citation>
    <scope>NUCLEOTIDE SEQUENCE [LARGE SCALE GENOMIC DNA]</scope>
    <source>
        <strain evidence="5 6">NSJ-13</strain>
    </source>
</reference>
<dbReference type="PANTHER" id="PTHR30373">
    <property type="entry name" value="UPF0603 PROTEIN YGCG"/>
    <property type="match status" value="1"/>
</dbReference>
<feature type="domain" description="TPM" evidence="4">
    <location>
        <begin position="36"/>
        <end position="155"/>
    </location>
</feature>
<evidence type="ECO:0000256" key="2">
    <source>
        <dbReference type="SAM" id="Phobius"/>
    </source>
</evidence>
<dbReference type="RefSeq" id="WP_186865441.1">
    <property type="nucleotide sequence ID" value="NZ_JACOPE010000001.1"/>
</dbReference>
<proteinExistence type="predicted"/>
<protein>
    <submittedName>
        <fullName evidence="5">TPM domain-containing protein</fullName>
    </submittedName>
</protein>
<name>A0ABR7GB22_9FIRM</name>
<evidence type="ECO:0000256" key="3">
    <source>
        <dbReference type="SAM" id="SignalP"/>
    </source>
</evidence>
<gene>
    <name evidence="5" type="ORF">H8S40_13980</name>
</gene>
<feature type="compositionally biased region" description="Low complexity" evidence="1">
    <location>
        <begin position="249"/>
        <end position="263"/>
    </location>
</feature>